<dbReference type="Proteomes" id="UP001170310">
    <property type="component" value="Unassembled WGS sequence"/>
</dbReference>
<accession>A0AAW7YTJ7</accession>
<comment type="caution">
    <text evidence="1">The sequence shown here is derived from an EMBL/GenBank/DDBJ whole genome shotgun (WGS) entry which is preliminary data.</text>
</comment>
<evidence type="ECO:0000313" key="1">
    <source>
        <dbReference type="EMBL" id="MDO6575077.1"/>
    </source>
</evidence>
<name>A0AAW7YTJ7_9STAP</name>
<feature type="non-terminal residue" evidence="1">
    <location>
        <position position="103"/>
    </location>
</feature>
<gene>
    <name evidence="1" type="ORF">Q4528_13255</name>
</gene>
<dbReference type="AlphaFoldDB" id="A0AAW7YTJ7"/>
<protein>
    <submittedName>
        <fullName evidence="1">Uncharacterized protein</fullName>
    </submittedName>
</protein>
<reference evidence="1" key="1">
    <citation type="submission" date="2023-07" db="EMBL/GenBank/DDBJ databases">
        <title>Genome content predicts the carbon catabolic preferences of heterotrophic bacteria.</title>
        <authorList>
            <person name="Gralka M."/>
        </authorList>
    </citation>
    <scope>NUCLEOTIDE SEQUENCE</scope>
    <source>
        <strain evidence="1">E2R20</strain>
    </source>
</reference>
<evidence type="ECO:0000313" key="2">
    <source>
        <dbReference type="Proteomes" id="UP001170310"/>
    </source>
</evidence>
<keyword evidence="2" id="KW-1185">Reference proteome</keyword>
<dbReference type="RefSeq" id="WP_303521977.1">
    <property type="nucleotide sequence ID" value="NZ_JAUOQO010000172.1"/>
</dbReference>
<feature type="non-terminal residue" evidence="1">
    <location>
        <position position="1"/>
    </location>
</feature>
<sequence>NADFADQASGTSFWTQAFARGFDTSAFGVLVAGGDTATAGTMLAQADLAGLTYVEDGETKAVDAHRHLTAYNPIPETRSTALLNLDIYFPDETLTGQTMPADG</sequence>
<proteinExistence type="predicted"/>
<organism evidence="1 2">
    <name type="scientific">Staphylococcus pasteuri_A</name>
    <dbReference type="NCBI Taxonomy" id="3062664"/>
    <lineage>
        <taxon>Bacteria</taxon>
        <taxon>Bacillati</taxon>
        <taxon>Bacillota</taxon>
        <taxon>Bacilli</taxon>
        <taxon>Bacillales</taxon>
        <taxon>Staphylococcaceae</taxon>
        <taxon>Staphylococcus</taxon>
    </lineage>
</organism>
<dbReference type="EMBL" id="JAUOQO010000172">
    <property type="protein sequence ID" value="MDO6575077.1"/>
    <property type="molecule type" value="Genomic_DNA"/>
</dbReference>